<proteinExistence type="predicted"/>
<accession>A0A133VS93</accession>
<comment type="caution">
    <text evidence="1">The sequence shown here is derived from an EMBL/GenBank/DDBJ whole genome shotgun (WGS) entry which is preliminary data.</text>
</comment>
<reference evidence="1 2" key="1">
    <citation type="journal article" date="2016" name="Sci. Rep.">
        <title>Metabolic traits of an uncultured archaeal lineage -MSBL1- from brine pools of the Red Sea.</title>
        <authorList>
            <person name="Mwirichia R."/>
            <person name="Alam I."/>
            <person name="Rashid M."/>
            <person name="Vinu M."/>
            <person name="Ba-Alawi W."/>
            <person name="Anthony Kamau A."/>
            <person name="Kamanda Ngugi D."/>
            <person name="Goker M."/>
            <person name="Klenk H.P."/>
            <person name="Bajic V."/>
            <person name="Stingl U."/>
        </authorList>
    </citation>
    <scope>NUCLEOTIDE SEQUENCE [LARGE SCALE GENOMIC DNA]</scope>
    <source>
        <strain evidence="1">SCGC-AAA833F18</strain>
    </source>
</reference>
<name>A0A133VS93_9EURY</name>
<keyword evidence="2" id="KW-1185">Reference proteome</keyword>
<dbReference type="AlphaFoldDB" id="A0A133VS93"/>
<protein>
    <submittedName>
        <fullName evidence="1">Uncharacterized protein</fullName>
    </submittedName>
</protein>
<evidence type="ECO:0000313" key="1">
    <source>
        <dbReference type="EMBL" id="KXB09310.1"/>
    </source>
</evidence>
<sequence length="98" mass="10984">MILDLGGEYRLRAVRGKVGNFVVVAIGWEHPEYGYFADAMIWARPMHLNNWKLVPGVNLSKNYEGVKDFLCGDLQLNWGLVSYSGTETLHKPALSNSS</sequence>
<dbReference type="EMBL" id="LHYO01000008">
    <property type="protein sequence ID" value="KXB09310.1"/>
    <property type="molecule type" value="Genomic_DNA"/>
</dbReference>
<dbReference type="Proteomes" id="UP000070399">
    <property type="component" value="Unassembled WGS sequence"/>
</dbReference>
<gene>
    <name evidence="1" type="ORF">AKJ35_01015</name>
</gene>
<organism evidence="1 2">
    <name type="scientific">candidate division MSBL1 archaeon SCGC-AAA833F18</name>
    <dbReference type="NCBI Taxonomy" id="1698257"/>
    <lineage>
        <taxon>Archaea</taxon>
        <taxon>Methanobacteriati</taxon>
        <taxon>Methanobacteriota</taxon>
        <taxon>candidate division MSBL1</taxon>
    </lineage>
</organism>
<evidence type="ECO:0000313" key="2">
    <source>
        <dbReference type="Proteomes" id="UP000070399"/>
    </source>
</evidence>